<dbReference type="Proteomes" id="UP001431449">
    <property type="component" value="Unassembled WGS sequence"/>
</dbReference>
<name>A0ABT0GFB1_9GAMM</name>
<evidence type="ECO:0000313" key="2">
    <source>
        <dbReference type="Proteomes" id="UP001431449"/>
    </source>
</evidence>
<reference evidence="1" key="1">
    <citation type="submission" date="2022-04" db="EMBL/GenBank/DDBJ databases">
        <title>Lysobacter sp. CAU 1642 isolated from sea sand.</title>
        <authorList>
            <person name="Kim W."/>
        </authorList>
    </citation>
    <scope>NUCLEOTIDE SEQUENCE</scope>
    <source>
        <strain evidence="1">CAU 1642</strain>
    </source>
</reference>
<sequence>MIEILVAILILSVGLLGMAALMASSLRNSQSANFRSQATNLAYNYMDMMRANGANAPNYARTGFTNPAVCPAAPAAFDISDCGNQHTCDRSKWARELCTALPNGRGRAQVTAVGSSGYYDVQVEVCWSDDRSEGGVVTTDCDGDGETSFILESRI</sequence>
<accession>A0ABT0GFB1</accession>
<proteinExistence type="predicted"/>
<dbReference type="EMBL" id="JALNMH010000004">
    <property type="protein sequence ID" value="MCK7593229.1"/>
    <property type="molecule type" value="Genomic_DNA"/>
</dbReference>
<comment type="caution">
    <text evidence="1">The sequence shown here is derived from an EMBL/GenBank/DDBJ whole genome shotgun (WGS) entry which is preliminary data.</text>
</comment>
<evidence type="ECO:0000313" key="1">
    <source>
        <dbReference type="EMBL" id="MCK7593229.1"/>
    </source>
</evidence>
<protein>
    <submittedName>
        <fullName evidence="1">Type IV pilus modification protein PilV</fullName>
    </submittedName>
</protein>
<dbReference type="NCBIfam" id="TIGR02523">
    <property type="entry name" value="type_IV_pilV"/>
    <property type="match status" value="1"/>
</dbReference>
<dbReference type="InterPro" id="IPR013362">
    <property type="entry name" value="Pilus_4_PilV"/>
</dbReference>
<keyword evidence="2" id="KW-1185">Reference proteome</keyword>
<organism evidence="1 2">
    <name type="scientific">Pseudomarimonas salicorniae</name>
    <dbReference type="NCBI Taxonomy" id="2933270"/>
    <lineage>
        <taxon>Bacteria</taxon>
        <taxon>Pseudomonadati</taxon>
        <taxon>Pseudomonadota</taxon>
        <taxon>Gammaproteobacteria</taxon>
        <taxon>Lysobacterales</taxon>
        <taxon>Lysobacteraceae</taxon>
        <taxon>Pseudomarimonas</taxon>
    </lineage>
</organism>
<gene>
    <name evidence="1" type="primary">pilV</name>
    <name evidence="1" type="ORF">M0G41_06045</name>
</gene>